<dbReference type="InterPro" id="IPR022653">
    <property type="entry name" value="De-COase2_pyr-phos_BS"/>
</dbReference>
<evidence type="ECO:0000256" key="11">
    <source>
        <dbReference type="ARBA" id="ARBA00023115"/>
    </source>
</evidence>
<comment type="function">
    <text evidence="3">Catalyzes the biosynthesis of agmatine from arginine.</text>
</comment>
<evidence type="ECO:0000259" key="18">
    <source>
        <dbReference type="Pfam" id="PF17944"/>
    </source>
</evidence>
<dbReference type="EC" id="4.1.1.19" evidence="5 13"/>
<dbReference type="GO" id="GO:0008295">
    <property type="term" value="P:spermidine biosynthetic process"/>
    <property type="evidence" value="ECO:0007669"/>
    <property type="project" value="UniProtKB-UniRule"/>
</dbReference>
<keyword evidence="20" id="KW-1185">Reference proteome</keyword>
<dbReference type="Pfam" id="PF02784">
    <property type="entry name" value="Orn_Arg_deC_N"/>
    <property type="match status" value="1"/>
</dbReference>
<evidence type="ECO:0000256" key="2">
    <source>
        <dbReference type="ARBA" id="ARBA00001946"/>
    </source>
</evidence>
<dbReference type="NCBIfam" id="TIGR01273">
    <property type="entry name" value="speA"/>
    <property type="match status" value="1"/>
</dbReference>
<dbReference type="PRINTS" id="PR01179">
    <property type="entry name" value="ODADCRBXLASE"/>
</dbReference>
<dbReference type="PATRIC" id="fig|1198232.3.peg.979"/>
<dbReference type="NCBIfam" id="NF003763">
    <property type="entry name" value="PRK05354.1"/>
    <property type="match status" value="1"/>
</dbReference>
<dbReference type="GO" id="GO:0008792">
    <property type="term" value="F:arginine decarboxylase activity"/>
    <property type="evidence" value="ECO:0007669"/>
    <property type="project" value="UniProtKB-UniRule"/>
</dbReference>
<dbReference type="Gene3D" id="2.40.37.10">
    <property type="entry name" value="Lyase, Ornithine Decarboxylase, Chain A, domain 1"/>
    <property type="match status" value="1"/>
</dbReference>
<keyword evidence="11" id="KW-0620">Polyamine biosynthesis</keyword>
<evidence type="ECO:0000256" key="9">
    <source>
        <dbReference type="ARBA" id="ARBA00022898"/>
    </source>
</evidence>
<dbReference type="KEGG" id="cza:CYCME_0977"/>
<evidence type="ECO:0000313" key="20">
    <source>
        <dbReference type="Proteomes" id="UP000015380"/>
    </source>
</evidence>
<comment type="similarity">
    <text evidence="4">Belongs to the Orn/Lys/Arg decarboxylase class-II family. SpeA subfamily.</text>
</comment>
<dbReference type="Gene3D" id="1.20.58.930">
    <property type="match status" value="1"/>
</dbReference>
<evidence type="ECO:0000256" key="1">
    <source>
        <dbReference type="ARBA" id="ARBA00001933"/>
    </source>
</evidence>
<dbReference type="InterPro" id="IPR022644">
    <property type="entry name" value="De-COase2_N"/>
</dbReference>
<dbReference type="PANTHER" id="PTHR43295">
    <property type="entry name" value="ARGININE DECARBOXYLASE"/>
    <property type="match status" value="1"/>
</dbReference>
<dbReference type="RefSeq" id="WP_020932282.1">
    <property type="nucleotide sequence ID" value="NC_021917.1"/>
</dbReference>
<evidence type="ECO:0000256" key="13">
    <source>
        <dbReference type="NCBIfam" id="TIGR01273"/>
    </source>
</evidence>
<feature type="domain" description="Arginine decarboxylase helical bundle" evidence="17">
    <location>
        <begin position="386"/>
        <end position="465"/>
    </location>
</feature>
<protein>
    <recommendedName>
        <fullName evidence="5 13">Arginine decarboxylase</fullName>
        <ecNumber evidence="5 13">4.1.1.19</ecNumber>
    </recommendedName>
</protein>
<dbReference type="SUPFAM" id="SSF51419">
    <property type="entry name" value="PLP-binding barrel"/>
    <property type="match status" value="1"/>
</dbReference>
<dbReference type="PANTHER" id="PTHR43295:SF9">
    <property type="entry name" value="BIOSYNTHETIC ARGININE DECARBOXYLASE"/>
    <property type="match status" value="1"/>
</dbReference>
<organism evidence="19 20">
    <name type="scientific">Cycloclasticus zancles 78-ME</name>
    <dbReference type="NCBI Taxonomy" id="1198232"/>
    <lineage>
        <taxon>Bacteria</taxon>
        <taxon>Pseudomonadati</taxon>
        <taxon>Pseudomonadota</taxon>
        <taxon>Gammaproteobacteria</taxon>
        <taxon>Thiotrichales</taxon>
        <taxon>Piscirickettsiaceae</taxon>
        <taxon>Cycloclasticus</taxon>
    </lineage>
</organism>
<dbReference type="PRINTS" id="PR01180">
    <property type="entry name" value="ARGDCRBXLASE"/>
</dbReference>
<comment type="cofactor">
    <cofactor evidence="2">
        <name>Mg(2+)</name>
        <dbReference type="ChEBI" id="CHEBI:18420"/>
    </cofactor>
</comment>
<evidence type="ECO:0000256" key="5">
    <source>
        <dbReference type="ARBA" id="ARBA00012426"/>
    </source>
</evidence>
<evidence type="ECO:0000256" key="10">
    <source>
        <dbReference type="ARBA" id="ARBA00023066"/>
    </source>
</evidence>
<comment type="cofactor">
    <cofactor evidence="1 14">
        <name>pyridoxal 5'-phosphate</name>
        <dbReference type="ChEBI" id="CHEBI:597326"/>
    </cofactor>
</comment>
<dbReference type="PIRSF" id="PIRSF001336">
    <property type="entry name" value="Arg_decrbxlase"/>
    <property type="match status" value="1"/>
</dbReference>
<dbReference type="Proteomes" id="UP000015380">
    <property type="component" value="Chromosome"/>
</dbReference>
<dbReference type="InterPro" id="IPR000183">
    <property type="entry name" value="Orn/DAP/Arg_de-COase"/>
</dbReference>
<dbReference type="CDD" id="cd06830">
    <property type="entry name" value="PLPDE_III_ADC"/>
    <property type="match status" value="1"/>
</dbReference>
<dbReference type="EMBL" id="CP005996">
    <property type="protein sequence ID" value="AGS39310.1"/>
    <property type="molecule type" value="Genomic_DNA"/>
</dbReference>
<dbReference type="Pfam" id="PF17810">
    <property type="entry name" value="Arg_decarb_HB"/>
    <property type="match status" value="1"/>
</dbReference>
<dbReference type="GO" id="GO:0006527">
    <property type="term" value="P:L-arginine catabolic process"/>
    <property type="evidence" value="ECO:0007669"/>
    <property type="project" value="InterPro"/>
</dbReference>
<dbReference type="eggNOG" id="COG1166">
    <property type="taxonomic scope" value="Bacteria"/>
</dbReference>
<dbReference type="InterPro" id="IPR009006">
    <property type="entry name" value="Ala_racemase/Decarboxylase_C"/>
</dbReference>
<evidence type="ECO:0000256" key="14">
    <source>
        <dbReference type="PIRSR" id="PIRSR001336-50"/>
    </source>
</evidence>
<evidence type="ECO:0000259" key="16">
    <source>
        <dbReference type="Pfam" id="PF02784"/>
    </source>
</evidence>
<dbReference type="Pfam" id="PF17944">
    <property type="entry name" value="Arg_decarbox_C"/>
    <property type="match status" value="1"/>
</dbReference>
<reference evidence="19 20" key="1">
    <citation type="submission" date="2013-05" db="EMBL/GenBank/DDBJ databases">
        <title>Between feast and famine: a lifestyle of most important marine PAH-degrading bacterium Cycloclasticus sp. 7ME.</title>
        <authorList>
            <person name="Yakimov M.M."/>
            <person name="Messina E."/>
            <person name="Genovese M."/>
            <person name="Denaro R."/>
            <person name="Crisafi F."/>
            <person name="Russo D."/>
            <person name="Cappello S."/>
            <person name="Santisi S."/>
            <person name="Smedile F."/>
            <person name="Golyshina O.V."/>
            <person name="Tran H."/>
            <person name="Pieper D.H."/>
            <person name="Golyshin P.N."/>
            <person name="Giuliano L."/>
        </authorList>
    </citation>
    <scope>NUCLEOTIDE SEQUENCE [LARGE SCALE GENOMIC DNA]</scope>
    <source>
        <strain evidence="19 20">78-ME</strain>
    </source>
</reference>
<reference evidence="20" key="2">
    <citation type="journal article" date="2016" name="Environ. Microbiol. Rep.">
        <title>Analysis of defence systems and a conjugative IncP-1 plasmid in the marine polyaromatic hydrocarbons-degrading bacterium Cycloclasticus sp. 78-ME.</title>
        <authorList>
            <person name="Yakimov M.M."/>
            <person name="Crisafi F."/>
            <person name="Messina E."/>
            <person name="Smedile F."/>
            <person name="Lopatina A."/>
            <person name="Denaro R."/>
            <person name="Pieper D.H."/>
            <person name="Golyshin P.N."/>
            <person name="Giuliano L."/>
        </authorList>
    </citation>
    <scope>NUCLEOTIDE SEQUENCE [LARGE SCALE GENOMIC DNA]</scope>
    <source>
        <strain evidence="20">78-ME</strain>
    </source>
</reference>
<evidence type="ECO:0000256" key="8">
    <source>
        <dbReference type="ARBA" id="ARBA00022842"/>
    </source>
</evidence>
<sequence length="652" mass="73128">MVDKSPSGSPLVATPYDASWSIAKSLELYGVRDWGEGYFDISAAGELVAQLPLGKQASQVALLDIIQGMKERGIEMPSILRIENLLDDRIKALNEAFKHAINEYSYQNHYRGVFPIKVNQQCHVIEEIADFGAGYHHGFEAGSKAELIIALSKLKDDQSLIICNGYKDSEFIELGLYAKEMGLKCFFVLETPSELPIILECSQRLGIEPLLGVRIRPLVIVDGHWNEDSGDRSIFGLSTASLIKVVEQLKESNMLHCLQLLHCHLGSQIPNIRNIRSGVLEACRFYSGLMEEGAPMGFLDLGGGLAVDYEGARTNSHHSMNYQLDEYCANIVETICECLDPLAIPHPVIISESGRSTVAYSSMLLFNVLDVRDHCPAPLPDSLPGSSHELVHNLWQVNQVVAADNFQECYNDALFYRDEVRELFRRGQASLSDRAIADNITLAVLEKVAVELKQTDKHYPELNNLPEMLADTYYGNFSLFQSLPDIWAIDQVFPVMPIHRLQEEPDRDALIADITCDCDGKIDHFSNAKGIQRTTRLHTVHEGEEYYLGVFLVGAYQETLGDLHNLFGDTNVVSVHIHADGSYDFVREFQGDSIADVLSYVEYDTKIMTEEFRQLAEKAVKQGKITAAKRKQMMKAFKASLDGYTYFEKEEH</sequence>
<dbReference type="InterPro" id="IPR002985">
    <property type="entry name" value="Arg_decrbxlase"/>
</dbReference>
<keyword evidence="12 19" id="KW-0456">Lyase</keyword>
<dbReference type="PROSITE" id="PS00878">
    <property type="entry name" value="ODR_DC_2_1"/>
    <property type="match status" value="1"/>
</dbReference>
<dbReference type="HOGENOM" id="CLU_027243_1_0_6"/>
<dbReference type="SUPFAM" id="SSF50621">
    <property type="entry name" value="Alanine racemase C-terminal domain-like"/>
    <property type="match status" value="1"/>
</dbReference>
<dbReference type="InterPro" id="IPR041128">
    <property type="entry name" value="Arg_decarbox_C"/>
</dbReference>
<evidence type="ECO:0000256" key="12">
    <source>
        <dbReference type="ARBA" id="ARBA00023239"/>
    </source>
</evidence>
<keyword evidence="8" id="KW-0460">Magnesium</keyword>
<dbReference type="AlphaFoldDB" id="S5TW01"/>
<name>S5TW01_9GAMM</name>
<evidence type="ECO:0000313" key="19">
    <source>
        <dbReference type="EMBL" id="AGS39310.1"/>
    </source>
</evidence>
<keyword evidence="9 14" id="KW-0663">Pyridoxal phosphate</keyword>
<evidence type="ECO:0000256" key="3">
    <source>
        <dbReference type="ARBA" id="ARBA00002257"/>
    </source>
</evidence>
<dbReference type="Gene3D" id="1.10.287.3440">
    <property type="match status" value="1"/>
</dbReference>
<keyword evidence="10" id="KW-0745">Spermidine biosynthesis</keyword>
<feature type="domain" description="Arginine decarboxylase C-terminal helical" evidence="18">
    <location>
        <begin position="594"/>
        <end position="647"/>
    </location>
</feature>
<dbReference type="InterPro" id="IPR029066">
    <property type="entry name" value="PLP-binding_barrel"/>
</dbReference>
<dbReference type="GO" id="GO:0046872">
    <property type="term" value="F:metal ion binding"/>
    <property type="evidence" value="ECO:0007669"/>
    <property type="project" value="UniProtKB-KW"/>
</dbReference>
<dbReference type="InterPro" id="IPR040634">
    <property type="entry name" value="Arg_decarb_HB"/>
</dbReference>
<evidence type="ECO:0000256" key="7">
    <source>
        <dbReference type="ARBA" id="ARBA00022793"/>
    </source>
</evidence>
<accession>S5TW01</accession>
<evidence type="ECO:0000256" key="15">
    <source>
        <dbReference type="PIRSR" id="PIRSR600183-50"/>
    </source>
</evidence>
<evidence type="ECO:0000259" key="17">
    <source>
        <dbReference type="Pfam" id="PF17810"/>
    </source>
</evidence>
<proteinExistence type="inferred from homology"/>
<feature type="modified residue" description="N6-(pyridoxal phosphate)lysine" evidence="14">
    <location>
        <position position="117"/>
    </location>
</feature>
<evidence type="ECO:0000256" key="4">
    <source>
        <dbReference type="ARBA" id="ARBA00008357"/>
    </source>
</evidence>
<dbReference type="Gene3D" id="3.20.20.10">
    <property type="entry name" value="Alanine racemase"/>
    <property type="match status" value="1"/>
</dbReference>
<keyword evidence="6" id="KW-0479">Metal-binding</keyword>
<evidence type="ECO:0000256" key="6">
    <source>
        <dbReference type="ARBA" id="ARBA00022723"/>
    </source>
</evidence>
<keyword evidence="7" id="KW-0210">Decarboxylase</keyword>
<gene>
    <name evidence="19" type="primary">speA</name>
    <name evidence="19" type="ORF">CYCME_0977</name>
</gene>
<feature type="domain" description="Orn/DAP/Arg decarboxylase 2 N-terminal" evidence="16">
    <location>
        <begin position="95"/>
        <end position="359"/>
    </location>
</feature>
<feature type="active site" description="Proton donor" evidence="15">
    <location>
        <position position="516"/>
    </location>
</feature>